<dbReference type="AlphaFoldDB" id="A0A7R5KBC0"/>
<dbReference type="RefSeq" id="XP_039239011.1">
    <property type="nucleotide sequence ID" value="XM_039383077.1"/>
</dbReference>
<evidence type="ECO:0000256" key="1">
    <source>
        <dbReference type="SAM" id="MobiDB-lite"/>
    </source>
</evidence>
<dbReference type="Proteomes" id="UP000504627">
    <property type="component" value="Unplaced"/>
</dbReference>
<evidence type="ECO:0000313" key="2">
    <source>
        <dbReference type="Proteomes" id="UP000504627"/>
    </source>
</evidence>
<dbReference type="GeneID" id="120323604"/>
<keyword evidence="2" id="KW-1185">Reference proteome</keyword>
<gene>
    <name evidence="3 4" type="primary">LOC120323604</name>
</gene>
<dbReference type="RefSeq" id="XP_039239012.1">
    <property type="nucleotide sequence ID" value="XM_039383078.1"/>
</dbReference>
<sequence length="342" mass="34616">MTSLPHSLWDCQEGQGWGDKGSGNELQVCEALSEGSPVTASPLSYQAGHAMAALHCRHWHGPELLQGCCGTPLGSDGLWQCCVAHHSPRGTRGAPCVAPVPRAITRSLHPTAPSLPRCHCRVLQAGGTGGSTIQEGMVVGPVPGGICPSYSPALGGICPSCSPVLGGICPSCSPAPVGSAHPAALSWVGSAHPAALSWVGSAHPAALSWVGSAHPAARVVPPQGSASQADSLQQMAPLGHKNNPVGNKLPPALQLGKNAFISKTQDVLSCSASQAQGTSAERLTELPSQAPTYFNAGLDSSKLHFSSPASDAPLLVPDSTGQNGSGFGATSDFPADRAVNAL</sequence>
<reference evidence="3 4" key="1">
    <citation type="submission" date="2025-04" db="UniProtKB">
        <authorList>
            <consortium name="RefSeq"/>
        </authorList>
    </citation>
    <scope>IDENTIFICATION</scope>
    <source>
        <tissue evidence="3 4">Muscle</tissue>
    </source>
</reference>
<evidence type="ECO:0000313" key="3">
    <source>
        <dbReference type="RefSeq" id="XP_039239011.1"/>
    </source>
</evidence>
<feature type="region of interest" description="Disordered" evidence="1">
    <location>
        <begin position="313"/>
        <end position="333"/>
    </location>
</feature>
<evidence type="ECO:0000313" key="4">
    <source>
        <dbReference type="RefSeq" id="XP_039239012.1"/>
    </source>
</evidence>
<name>A0A7R5KBC0_9PASS</name>
<protein>
    <submittedName>
        <fullName evidence="3 4">Uncharacterized protein LOC120323604</fullName>
    </submittedName>
</protein>
<proteinExistence type="predicted"/>
<organism evidence="2 3">
    <name type="scientific">Pipra filicauda</name>
    <name type="common">Wire-tailed manakin</name>
    <dbReference type="NCBI Taxonomy" id="649802"/>
    <lineage>
        <taxon>Eukaryota</taxon>
        <taxon>Metazoa</taxon>
        <taxon>Chordata</taxon>
        <taxon>Craniata</taxon>
        <taxon>Vertebrata</taxon>
        <taxon>Euteleostomi</taxon>
        <taxon>Archelosauria</taxon>
        <taxon>Archosauria</taxon>
        <taxon>Dinosauria</taxon>
        <taxon>Saurischia</taxon>
        <taxon>Theropoda</taxon>
        <taxon>Coelurosauria</taxon>
        <taxon>Aves</taxon>
        <taxon>Neognathae</taxon>
        <taxon>Neoaves</taxon>
        <taxon>Telluraves</taxon>
        <taxon>Australaves</taxon>
        <taxon>Passeriformes</taxon>
        <taxon>Pipridae</taxon>
        <taxon>Pipra</taxon>
    </lineage>
</organism>
<accession>A0A7R5KBC0</accession>